<protein>
    <submittedName>
        <fullName evidence="2">MaoC/PaaZ C-terminal domain-containing protein</fullName>
    </submittedName>
</protein>
<dbReference type="EMBL" id="JANPWE010000001">
    <property type="protein sequence ID" value="MCR6544395.1"/>
    <property type="molecule type" value="Genomic_DNA"/>
</dbReference>
<dbReference type="Proteomes" id="UP001524944">
    <property type="component" value="Unassembled WGS sequence"/>
</dbReference>
<sequence>MYFEDLIIGQKFSLGEITLTEEEIHRFAEEFDPLPIHMDPEFAKESIYGGIIASGFHTLCVLYGKWVKTKMISGEIIGGLGFDYLKWTAPVRANDILHGEWEIVDKIPSSKKGRGIFGMKITAWNQENQMVITCQIKALIKSRS</sequence>
<evidence type="ECO:0000313" key="3">
    <source>
        <dbReference type="Proteomes" id="UP001524944"/>
    </source>
</evidence>
<evidence type="ECO:0000259" key="1">
    <source>
        <dbReference type="Pfam" id="PF01575"/>
    </source>
</evidence>
<reference evidence="2 3" key="1">
    <citation type="submission" date="2022-08" db="EMBL/GenBank/DDBJ databases">
        <title>Proteogenomics of the novel Dehalobacterium formicoaceticum strain EZ94 highlights a key role of methyltransferases during anaerobic dichloromethane degradation.</title>
        <authorList>
            <person name="Wasmund K."/>
        </authorList>
    </citation>
    <scope>NUCLEOTIDE SEQUENCE [LARGE SCALE GENOMIC DNA]</scope>
    <source>
        <strain evidence="2 3">EZ94</strain>
    </source>
</reference>
<dbReference type="InterPro" id="IPR002539">
    <property type="entry name" value="MaoC-like_dom"/>
</dbReference>
<accession>A0ABT1Y0M2</accession>
<dbReference type="PANTHER" id="PTHR43664:SF1">
    <property type="entry name" value="BETA-METHYLMALYL-COA DEHYDRATASE"/>
    <property type="match status" value="1"/>
</dbReference>
<keyword evidence="3" id="KW-1185">Reference proteome</keyword>
<name>A0ABT1Y0M2_9FIRM</name>
<dbReference type="SUPFAM" id="SSF54637">
    <property type="entry name" value="Thioesterase/thiol ester dehydrase-isomerase"/>
    <property type="match status" value="1"/>
</dbReference>
<dbReference type="Gene3D" id="3.10.129.10">
    <property type="entry name" value="Hotdog Thioesterase"/>
    <property type="match status" value="1"/>
</dbReference>
<dbReference type="Pfam" id="PF01575">
    <property type="entry name" value="MaoC_dehydratas"/>
    <property type="match status" value="1"/>
</dbReference>
<feature type="domain" description="MaoC-like" evidence="1">
    <location>
        <begin position="8"/>
        <end position="121"/>
    </location>
</feature>
<dbReference type="InterPro" id="IPR052342">
    <property type="entry name" value="MCH/BMMD"/>
</dbReference>
<evidence type="ECO:0000313" key="2">
    <source>
        <dbReference type="EMBL" id="MCR6544395.1"/>
    </source>
</evidence>
<dbReference type="RefSeq" id="WP_257912033.1">
    <property type="nucleotide sequence ID" value="NZ_JANPWE010000001.1"/>
</dbReference>
<organism evidence="2 3">
    <name type="scientific">Dehalobacterium formicoaceticum</name>
    <dbReference type="NCBI Taxonomy" id="51515"/>
    <lineage>
        <taxon>Bacteria</taxon>
        <taxon>Bacillati</taxon>
        <taxon>Bacillota</taxon>
        <taxon>Clostridia</taxon>
        <taxon>Eubacteriales</taxon>
        <taxon>Peptococcaceae</taxon>
        <taxon>Dehalobacterium</taxon>
    </lineage>
</organism>
<gene>
    <name evidence="2" type="ORF">NVS47_02515</name>
</gene>
<dbReference type="InterPro" id="IPR029069">
    <property type="entry name" value="HotDog_dom_sf"/>
</dbReference>
<dbReference type="PANTHER" id="PTHR43664">
    <property type="entry name" value="MONOAMINE OXIDASE-RELATED"/>
    <property type="match status" value="1"/>
</dbReference>
<proteinExistence type="predicted"/>
<comment type="caution">
    <text evidence="2">The sequence shown here is derived from an EMBL/GenBank/DDBJ whole genome shotgun (WGS) entry which is preliminary data.</text>
</comment>